<dbReference type="SUPFAM" id="SSF54909">
    <property type="entry name" value="Dimeric alpha+beta barrel"/>
    <property type="match status" value="1"/>
</dbReference>
<protein>
    <recommendedName>
        <fullName evidence="3">DUF3291 domain-containing protein</fullName>
    </recommendedName>
</protein>
<name>A0A927MDN1_9ACTN</name>
<keyword evidence="2" id="KW-1185">Reference proteome</keyword>
<evidence type="ECO:0000313" key="1">
    <source>
        <dbReference type="EMBL" id="MBE1491186.1"/>
    </source>
</evidence>
<dbReference type="InterPro" id="IPR011008">
    <property type="entry name" value="Dimeric_a/b-barrel"/>
</dbReference>
<evidence type="ECO:0000313" key="2">
    <source>
        <dbReference type="Proteomes" id="UP000649753"/>
    </source>
</evidence>
<dbReference type="AlphaFoldDB" id="A0A927MDN1"/>
<dbReference type="EMBL" id="JADBEB010000001">
    <property type="protein sequence ID" value="MBE1491186.1"/>
    <property type="molecule type" value="Genomic_DNA"/>
</dbReference>
<proteinExistence type="predicted"/>
<evidence type="ECO:0008006" key="3">
    <source>
        <dbReference type="Google" id="ProtNLM"/>
    </source>
</evidence>
<accession>A0A927MDN1</accession>
<gene>
    <name evidence="1" type="ORF">H4W31_006824</name>
</gene>
<sequence>MLRSAWAPGPSTGSDGPMLVSVTDFQADRLRDLPGIFRAGLRLRRAWPQLAGAVGMWLWAEPLERRCGSVSIWQDEEALRGFVAWPEHVRIMRRYRSRGQIRATSWLAARSDPAAIWAQARPYLSGKELWRTAQVGEACRPPDGHHGTSLRE</sequence>
<organism evidence="1 2">
    <name type="scientific">Plantactinospora soyae</name>
    <dbReference type="NCBI Taxonomy" id="1544732"/>
    <lineage>
        <taxon>Bacteria</taxon>
        <taxon>Bacillati</taxon>
        <taxon>Actinomycetota</taxon>
        <taxon>Actinomycetes</taxon>
        <taxon>Micromonosporales</taxon>
        <taxon>Micromonosporaceae</taxon>
        <taxon>Plantactinospora</taxon>
    </lineage>
</organism>
<reference evidence="1" key="1">
    <citation type="submission" date="2020-10" db="EMBL/GenBank/DDBJ databases">
        <title>Sequencing the genomes of 1000 actinobacteria strains.</title>
        <authorList>
            <person name="Klenk H.-P."/>
        </authorList>
    </citation>
    <scope>NUCLEOTIDE SEQUENCE</scope>
    <source>
        <strain evidence="1">DSM 46832</strain>
    </source>
</reference>
<dbReference type="Proteomes" id="UP000649753">
    <property type="component" value="Unassembled WGS sequence"/>
</dbReference>
<comment type="caution">
    <text evidence="1">The sequence shown here is derived from an EMBL/GenBank/DDBJ whole genome shotgun (WGS) entry which is preliminary data.</text>
</comment>